<feature type="transmembrane region" description="Helical" evidence="9">
    <location>
        <begin position="153"/>
        <end position="179"/>
    </location>
</feature>
<dbReference type="PANTHER" id="PTHR35893">
    <property type="entry name" value="INNER MEMBRANE PROTEIN-RELATED"/>
    <property type="match status" value="1"/>
</dbReference>
<dbReference type="InterPro" id="IPR043605">
    <property type="entry name" value="DUF883_C"/>
</dbReference>
<evidence type="ECO:0000256" key="6">
    <source>
        <dbReference type="ARBA" id="ARBA00022989"/>
    </source>
</evidence>
<feature type="transmembrane region" description="Helical" evidence="9">
    <location>
        <begin position="185"/>
        <end position="207"/>
    </location>
</feature>
<dbReference type="EMBL" id="UGEM01000004">
    <property type="protein sequence ID" value="STP17556.1"/>
    <property type="molecule type" value="Genomic_DNA"/>
</dbReference>
<dbReference type="Proteomes" id="UP000254181">
    <property type="component" value="Unassembled WGS sequence"/>
</dbReference>
<dbReference type="InterPro" id="IPR010279">
    <property type="entry name" value="YqjD/ElaB"/>
</dbReference>
<keyword evidence="4" id="KW-0997">Cell inner membrane</keyword>
<dbReference type="PANTHER" id="PTHR35893:SF3">
    <property type="entry name" value="INNER MEMBRANE PROTEIN"/>
    <property type="match status" value="1"/>
</dbReference>
<evidence type="ECO:0000256" key="7">
    <source>
        <dbReference type="ARBA" id="ARBA00023136"/>
    </source>
</evidence>
<evidence type="ECO:0000313" key="13">
    <source>
        <dbReference type="Proteomes" id="UP000254181"/>
    </source>
</evidence>
<dbReference type="Pfam" id="PF19029">
    <property type="entry name" value="DUF883_C"/>
    <property type="match status" value="1"/>
</dbReference>
<evidence type="ECO:0000256" key="2">
    <source>
        <dbReference type="ARBA" id="ARBA00010423"/>
    </source>
</evidence>
<evidence type="ECO:0000256" key="1">
    <source>
        <dbReference type="ARBA" id="ARBA00004377"/>
    </source>
</evidence>
<dbReference type="AlphaFoldDB" id="A0A377JZM1"/>
<evidence type="ECO:0000256" key="5">
    <source>
        <dbReference type="ARBA" id="ARBA00022692"/>
    </source>
</evidence>
<dbReference type="Pfam" id="PF07332">
    <property type="entry name" value="Phage_holin_3_6"/>
    <property type="match status" value="1"/>
</dbReference>
<dbReference type="InterPro" id="IPR043604">
    <property type="entry name" value="DUF883_N"/>
</dbReference>
<evidence type="ECO:0000256" key="3">
    <source>
        <dbReference type="ARBA" id="ARBA00022475"/>
    </source>
</evidence>
<evidence type="ECO:0000256" key="4">
    <source>
        <dbReference type="ARBA" id="ARBA00022519"/>
    </source>
</evidence>
<evidence type="ECO:0000259" key="11">
    <source>
        <dbReference type="Pfam" id="PF19029"/>
    </source>
</evidence>
<feature type="compositionally biased region" description="Basic and acidic residues" evidence="8">
    <location>
        <begin position="30"/>
        <end position="40"/>
    </location>
</feature>
<organism evidence="12 13">
    <name type="scientific">Escherichia coli</name>
    <dbReference type="NCBI Taxonomy" id="562"/>
    <lineage>
        <taxon>Bacteria</taxon>
        <taxon>Pseudomonadati</taxon>
        <taxon>Pseudomonadota</taxon>
        <taxon>Gammaproteobacteria</taxon>
        <taxon>Enterobacterales</taxon>
        <taxon>Enterobacteriaceae</taxon>
        <taxon>Escherichia</taxon>
    </lineage>
</organism>
<evidence type="ECO:0000256" key="9">
    <source>
        <dbReference type="SAM" id="Phobius"/>
    </source>
</evidence>
<reference evidence="12 13" key="1">
    <citation type="submission" date="2018-06" db="EMBL/GenBank/DDBJ databases">
        <authorList>
            <consortium name="Pathogen Informatics"/>
            <person name="Doyle S."/>
        </authorList>
    </citation>
    <scope>NUCLEOTIDE SEQUENCE [LARGE SCALE GENOMIC DNA]</scope>
    <source>
        <strain evidence="12 13">NCTC9075</strain>
    </source>
</reference>
<accession>A0A377JZM1</accession>
<keyword evidence="5 9" id="KW-0812">Transmembrane</keyword>
<dbReference type="GO" id="GO:0043022">
    <property type="term" value="F:ribosome binding"/>
    <property type="evidence" value="ECO:0007669"/>
    <property type="project" value="InterPro"/>
</dbReference>
<comment type="similarity">
    <text evidence="2">Belongs to the ElaB/YgaM/YqjD family.</text>
</comment>
<feature type="transmembrane region" description="Helical" evidence="9">
    <location>
        <begin position="81"/>
        <end position="105"/>
    </location>
</feature>
<feature type="domain" description="DUF883" evidence="10">
    <location>
        <begin position="8"/>
        <end position="60"/>
    </location>
</feature>
<gene>
    <name evidence="12" type="primary">yqjE</name>
    <name evidence="12" type="ORF">NCTC9075_00982</name>
</gene>
<comment type="subcellular location">
    <subcellularLocation>
        <location evidence="1">Cell inner membrane</location>
        <topology evidence="1">Single-pass membrane protein</topology>
    </subcellularLocation>
</comment>
<protein>
    <submittedName>
        <fullName evidence="12">Inner membrane protein</fullName>
    </submittedName>
</protein>
<evidence type="ECO:0000256" key="8">
    <source>
        <dbReference type="SAM" id="MobiDB-lite"/>
    </source>
</evidence>
<sequence>MSKEHTTEHLRAELKSLSDTLEEVLSSSGEKSKEELSKIRSKAEQALKQSRYRLGETGDAIAKQTRVAAARADEYVRENPWTGVGIGAAIGVVLGVSAVASLIMADTHHAQGPGKSVLGIGQRIVSIMVEMVETRLRLAVVELEEEKANLFQLLLMLGLTMLFAAFGLMSLMVLVIWAVDPQYRLNAMIATTVVLLLLALIGGIWTLRKSRKSTLLRHTRHELANDRQLLEEESREQ</sequence>
<evidence type="ECO:0000259" key="10">
    <source>
        <dbReference type="Pfam" id="PF05957"/>
    </source>
</evidence>
<feature type="domain" description="DUF883" evidence="11">
    <location>
        <begin position="72"/>
        <end position="96"/>
    </location>
</feature>
<keyword evidence="3" id="KW-1003">Cell membrane</keyword>
<keyword evidence="6 9" id="KW-1133">Transmembrane helix</keyword>
<feature type="region of interest" description="Disordered" evidence="8">
    <location>
        <begin position="21"/>
        <end position="40"/>
    </location>
</feature>
<dbReference type="GO" id="GO:0005886">
    <property type="term" value="C:plasma membrane"/>
    <property type="evidence" value="ECO:0007669"/>
    <property type="project" value="UniProtKB-SubCell"/>
</dbReference>
<proteinExistence type="inferred from homology"/>
<keyword evidence="7 9" id="KW-0472">Membrane</keyword>
<evidence type="ECO:0000313" key="12">
    <source>
        <dbReference type="EMBL" id="STP17556.1"/>
    </source>
</evidence>
<dbReference type="InterPro" id="IPR009937">
    <property type="entry name" value="Phage_holin_3_6"/>
</dbReference>
<name>A0A377JZM1_ECOLX</name>
<dbReference type="Pfam" id="PF05957">
    <property type="entry name" value="DUF883"/>
    <property type="match status" value="1"/>
</dbReference>